<feature type="binding site" evidence="13">
    <location>
        <position position="490"/>
    </location>
    <ligand>
        <name>2-[(2R,5Z)-2-carboxy-4-methylthiazol-5(2H)-ylidene]ethyl phosphate</name>
        <dbReference type="ChEBI" id="CHEBI:62899"/>
    </ligand>
</feature>
<comment type="caution">
    <text evidence="16">The sequence shown here is derived from an EMBL/GenBank/DDBJ whole genome shotgun (WGS) entry which is preliminary data.</text>
</comment>
<dbReference type="GO" id="GO:0005829">
    <property type="term" value="C:cytosol"/>
    <property type="evidence" value="ECO:0007669"/>
    <property type="project" value="TreeGrafter"/>
</dbReference>
<dbReference type="EC" id="2.5.1.3" evidence="13"/>
<dbReference type="InterPro" id="IPR036206">
    <property type="entry name" value="ThiamineP_synth_sf"/>
</dbReference>
<comment type="catalytic activity">
    <reaction evidence="10 13">
        <text>4-methyl-5-(2-phosphooxyethyl)-thiazole + 4-amino-2-methyl-5-(diphosphooxymethyl)pyrimidine + H(+) = thiamine phosphate + diphosphate</text>
        <dbReference type="Rhea" id="RHEA:22328"/>
        <dbReference type="ChEBI" id="CHEBI:15378"/>
        <dbReference type="ChEBI" id="CHEBI:33019"/>
        <dbReference type="ChEBI" id="CHEBI:37575"/>
        <dbReference type="ChEBI" id="CHEBI:57841"/>
        <dbReference type="ChEBI" id="CHEBI:58296"/>
        <dbReference type="EC" id="2.5.1.3"/>
    </reaction>
</comment>
<feature type="binding site" evidence="13">
    <location>
        <begin position="510"/>
        <end position="511"/>
    </location>
    <ligand>
        <name>2-[(2R,5Z)-2-carboxy-4-methylthiazol-5(2H)-ylidene]ethyl phosphate</name>
        <dbReference type="ChEBI" id="CHEBI:62899"/>
    </ligand>
</feature>
<dbReference type="HAMAP" id="MF_00097">
    <property type="entry name" value="TMP_synthase"/>
    <property type="match status" value="1"/>
</dbReference>
<keyword evidence="9" id="KW-0511">Multifunctional enzyme</keyword>
<comment type="cofactor">
    <cofactor evidence="13">
        <name>Mg(2+)</name>
        <dbReference type="ChEBI" id="CHEBI:18420"/>
    </cofactor>
    <text evidence="13">Binds 1 Mg(2+) ion per subunit.</text>
</comment>
<accession>A0A7X5RK17</accession>
<evidence type="ECO:0000256" key="7">
    <source>
        <dbReference type="ARBA" id="ARBA00022842"/>
    </source>
</evidence>
<comment type="function">
    <text evidence="13">Condenses 4-methyl-5-(beta-hydroxyethyl)thiazole monophosphate (THZ-P) and 2-methyl-4-amino-5-hydroxymethyl pyrimidine pyrophosphate (HMP-PP) to form thiamine monophosphate (TMP).</text>
</comment>
<dbReference type="InterPro" id="IPR034291">
    <property type="entry name" value="TMP_synthase"/>
</dbReference>
<dbReference type="FunFam" id="3.20.20.70:FF:000064">
    <property type="entry name" value="Thiamine-phosphate synthase"/>
    <property type="match status" value="1"/>
</dbReference>
<dbReference type="GO" id="GO:0008972">
    <property type="term" value="F:phosphomethylpyrimidine kinase activity"/>
    <property type="evidence" value="ECO:0007669"/>
    <property type="project" value="InterPro"/>
</dbReference>
<feature type="binding site" evidence="13">
    <location>
        <begin position="361"/>
        <end position="365"/>
    </location>
    <ligand>
        <name>4-amino-2-methyl-5-(diphosphooxymethyl)pyrimidine</name>
        <dbReference type="ChEBI" id="CHEBI:57841"/>
    </ligand>
</feature>
<dbReference type="EMBL" id="JAAAWN010000004">
    <property type="protein sequence ID" value="NDV90452.1"/>
    <property type="molecule type" value="Genomic_DNA"/>
</dbReference>
<feature type="domain" description="Thiamine phosphate synthase/TenI" evidence="14">
    <location>
        <begin position="345"/>
        <end position="513"/>
    </location>
</feature>
<dbReference type="AlphaFoldDB" id="A0A7X5RK17"/>
<evidence type="ECO:0000259" key="14">
    <source>
        <dbReference type="Pfam" id="PF02581"/>
    </source>
</evidence>
<dbReference type="InterPro" id="IPR013785">
    <property type="entry name" value="Aldolase_TIM"/>
</dbReference>
<protein>
    <recommendedName>
        <fullName evidence="13">Thiamine-phosphate synthase</fullName>
        <shortName evidence="13">TP synthase</shortName>
        <shortName evidence="13">TPS</shortName>
        <ecNumber evidence="13">2.5.1.3</ecNumber>
    </recommendedName>
    <alternativeName>
        <fullName evidence="13">Thiamine-phosphate pyrophosphorylase</fullName>
        <shortName evidence="13">TMP pyrophosphorylase</shortName>
        <shortName evidence="13">TMP-PPase</shortName>
    </alternativeName>
</protein>
<comment type="similarity">
    <text evidence="13">Belongs to the thiamine-phosphate synthase family.</text>
</comment>
<keyword evidence="17" id="KW-1185">Reference proteome</keyword>
<dbReference type="SUPFAM" id="SSF51391">
    <property type="entry name" value="Thiamin phosphate synthase"/>
    <property type="match status" value="1"/>
</dbReference>
<dbReference type="Gene3D" id="3.20.20.70">
    <property type="entry name" value="Aldolase class I"/>
    <property type="match status" value="1"/>
</dbReference>
<evidence type="ECO:0000256" key="13">
    <source>
        <dbReference type="HAMAP-Rule" id="MF_00097"/>
    </source>
</evidence>
<feature type="binding site" evidence="13">
    <location>
        <position position="394"/>
    </location>
    <ligand>
        <name>Mg(2+)</name>
        <dbReference type="ChEBI" id="CHEBI:18420"/>
    </ligand>
</feature>
<evidence type="ECO:0000256" key="10">
    <source>
        <dbReference type="ARBA" id="ARBA00047334"/>
    </source>
</evidence>
<dbReference type="GO" id="GO:0004789">
    <property type="term" value="F:thiamine-phosphate diphosphorylase activity"/>
    <property type="evidence" value="ECO:0007669"/>
    <property type="project" value="UniProtKB-UniRule"/>
</dbReference>
<evidence type="ECO:0000259" key="15">
    <source>
        <dbReference type="Pfam" id="PF08543"/>
    </source>
</evidence>
<dbReference type="InterPro" id="IPR013749">
    <property type="entry name" value="PM/HMP-P_kinase-1"/>
</dbReference>
<dbReference type="GO" id="GO:0009229">
    <property type="term" value="P:thiamine diphosphate biosynthetic process"/>
    <property type="evidence" value="ECO:0007669"/>
    <property type="project" value="UniProtKB-UniRule"/>
</dbReference>
<dbReference type="Gene3D" id="3.40.1190.20">
    <property type="match status" value="1"/>
</dbReference>
<evidence type="ECO:0000256" key="8">
    <source>
        <dbReference type="ARBA" id="ARBA00022977"/>
    </source>
</evidence>
<feature type="domain" description="Pyridoxamine kinase/Phosphomethylpyrimidine kinase" evidence="15">
    <location>
        <begin position="13"/>
        <end position="248"/>
    </location>
</feature>
<sequence>MTQQRVWCIGGLDTSGGAGITRDLITLADLGVHGCAISTQVAAQTSSALLCTQPTSASNLNEQWQALASEDMPGAIKIGAIANDEQALVLCARLQTLPKPKPFVVWDPVLTTSSGGTLSVLSSNSIRALLAHVDLITPNTDELGVLTGLTVDSEEVFSLALEALLSLGAKAIFAKGGHAKWQHEATDTYISADTRITFSQPRDLAGALRGTGCMLASALCAFWVKDYAIADALTLANAYLKQVRAAAFATALAASNKKQHSAQSRHCGSRKIAMAPAVGFPSVPSDFPSVCFGENDPVSLRKAVSPCDVLPRCDVLSRCAPAPFPALYAPGHPRSDLGIYPVVEDAAWLTKLLPTGVNIIQLRVKTGTKEAISAQIQKAVALTKHSDCKLFINDHWQLAIEHGAYGVHLGQEDLATANLTAIRKAGLRLGVSTHGYAEIQRIKRLRPSYIALGHIFPTTTKTMPSKPQGVERLGEYVALCEGIPTVAIGGINLSNVKAVAQTGVSSIAVVTAITQAANPFSAYYDLAKEAGFAN</sequence>
<dbReference type="PANTHER" id="PTHR20858:SF17">
    <property type="entry name" value="HYDROXYMETHYLPYRIMIDINE_PHOSPHOMETHYLPYRIMIDINE KINASE THI20-RELATED"/>
    <property type="match status" value="1"/>
</dbReference>
<dbReference type="GO" id="GO:0009228">
    <property type="term" value="P:thiamine biosynthetic process"/>
    <property type="evidence" value="ECO:0007669"/>
    <property type="project" value="UniProtKB-KW"/>
</dbReference>
<evidence type="ECO:0000256" key="1">
    <source>
        <dbReference type="ARBA" id="ARBA00005165"/>
    </source>
</evidence>
<dbReference type="InterPro" id="IPR004399">
    <property type="entry name" value="HMP/HMP-P_kinase_dom"/>
</dbReference>
<feature type="binding site" evidence="13">
    <location>
        <position position="432"/>
    </location>
    <ligand>
        <name>4-amino-2-methyl-5-(diphosphooxymethyl)pyrimidine</name>
        <dbReference type="ChEBI" id="CHEBI:57841"/>
    </ligand>
</feature>
<evidence type="ECO:0000256" key="6">
    <source>
        <dbReference type="ARBA" id="ARBA00022840"/>
    </source>
</evidence>
<gene>
    <name evidence="13 16" type="primary">thiE</name>
    <name evidence="16" type="ORF">GTH32_04475</name>
</gene>
<dbReference type="NCBIfam" id="TIGR00693">
    <property type="entry name" value="thiE"/>
    <property type="match status" value="1"/>
</dbReference>
<dbReference type="UniPathway" id="UPA00060">
    <property type="reaction ID" value="UER00138"/>
</dbReference>
<dbReference type="CDD" id="cd01169">
    <property type="entry name" value="HMPP_kinase"/>
    <property type="match status" value="1"/>
</dbReference>
<dbReference type="Proteomes" id="UP000470213">
    <property type="component" value="Unassembled WGS sequence"/>
</dbReference>
<feature type="binding site" evidence="13">
    <location>
        <begin position="458"/>
        <end position="460"/>
    </location>
    <ligand>
        <name>2-[(2R,5Z)-2-carboxy-4-methylthiazol-5(2H)-ylidene]ethyl phosphate</name>
        <dbReference type="ChEBI" id="CHEBI:62899"/>
    </ligand>
</feature>
<evidence type="ECO:0000256" key="3">
    <source>
        <dbReference type="ARBA" id="ARBA00022723"/>
    </source>
</evidence>
<keyword evidence="5" id="KW-0418">Kinase</keyword>
<keyword evidence="7 13" id="KW-0460">Magnesium</keyword>
<dbReference type="Pfam" id="PF02581">
    <property type="entry name" value="TMP-TENI"/>
    <property type="match status" value="1"/>
</dbReference>
<keyword evidence="6" id="KW-0067">ATP-binding</keyword>
<dbReference type="GO" id="GO:0000287">
    <property type="term" value="F:magnesium ion binding"/>
    <property type="evidence" value="ECO:0007669"/>
    <property type="project" value="UniProtKB-UniRule"/>
</dbReference>
<dbReference type="InterPro" id="IPR029056">
    <property type="entry name" value="Ribokinase-like"/>
</dbReference>
<feature type="binding site" evidence="13">
    <location>
        <position position="393"/>
    </location>
    <ligand>
        <name>4-amino-2-methyl-5-(diphosphooxymethyl)pyrimidine</name>
        <dbReference type="ChEBI" id="CHEBI:57841"/>
    </ligand>
</feature>
<dbReference type="GO" id="GO:0005524">
    <property type="term" value="F:ATP binding"/>
    <property type="evidence" value="ECO:0007669"/>
    <property type="project" value="UniProtKB-KW"/>
</dbReference>
<evidence type="ECO:0000313" key="16">
    <source>
        <dbReference type="EMBL" id="NDV90452.1"/>
    </source>
</evidence>
<dbReference type="SUPFAM" id="SSF53613">
    <property type="entry name" value="Ribokinase-like"/>
    <property type="match status" value="1"/>
</dbReference>
<reference evidence="16 17" key="1">
    <citation type="submission" date="2020-01" db="EMBL/GenBank/DDBJ databases">
        <authorList>
            <person name="Chen J."/>
            <person name="Zhu S."/>
            <person name="Yang J."/>
        </authorList>
    </citation>
    <scope>NUCLEOTIDE SEQUENCE [LARGE SCALE GENOMIC DNA]</scope>
    <source>
        <strain evidence="16 17">345S023</strain>
    </source>
</reference>
<keyword evidence="3 13" id="KW-0479">Metal-binding</keyword>
<evidence type="ECO:0000256" key="5">
    <source>
        <dbReference type="ARBA" id="ARBA00022777"/>
    </source>
</evidence>
<keyword evidence="8 13" id="KW-0784">Thiamine biosynthesis</keyword>
<evidence type="ECO:0000256" key="12">
    <source>
        <dbReference type="ARBA" id="ARBA00047883"/>
    </source>
</evidence>
<dbReference type="NCBIfam" id="NF002904">
    <property type="entry name" value="PRK03512.1"/>
    <property type="match status" value="1"/>
</dbReference>
<evidence type="ECO:0000256" key="4">
    <source>
        <dbReference type="ARBA" id="ARBA00022741"/>
    </source>
</evidence>
<name>A0A7X5RK17_9ALTE</name>
<feature type="binding site" evidence="13">
    <location>
        <position position="413"/>
    </location>
    <ligand>
        <name>Mg(2+)</name>
        <dbReference type="ChEBI" id="CHEBI:18420"/>
    </ligand>
</feature>
<evidence type="ECO:0000256" key="9">
    <source>
        <dbReference type="ARBA" id="ARBA00023268"/>
    </source>
</evidence>
<dbReference type="Pfam" id="PF08543">
    <property type="entry name" value="Phos_pyr_kin"/>
    <property type="match status" value="1"/>
</dbReference>
<evidence type="ECO:0000313" key="17">
    <source>
        <dbReference type="Proteomes" id="UP000470213"/>
    </source>
</evidence>
<dbReference type="InterPro" id="IPR022998">
    <property type="entry name" value="ThiamineP_synth_TenI"/>
</dbReference>
<organism evidence="16 17">
    <name type="scientific">Alteromonas profundi</name>
    <dbReference type="NCBI Taxonomy" id="2696062"/>
    <lineage>
        <taxon>Bacteria</taxon>
        <taxon>Pseudomonadati</taxon>
        <taxon>Pseudomonadota</taxon>
        <taxon>Gammaproteobacteria</taxon>
        <taxon>Alteromonadales</taxon>
        <taxon>Alteromonadaceae</taxon>
        <taxon>Alteromonas/Salinimonas group</taxon>
        <taxon>Alteromonas</taxon>
    </lineage>
</organism>
<comment type="pathway">
    <text evidence="1 13">Cofactor biosynthesis; thiamine diphosphate biosynthesis; thiamine phosphate from 4-amino-2-methyl-5-diphosphomethylpyrimidine and 4-methyl-5-(2-phosphoethyl)-thiazole: step 1/1.</text>
</comment>
<dbReference type="PANTHER" id="PTHR20858">
    <property type="entry name" value="PHOSPHOMETHYLPYRIMIDINE KINASE"/>
    <property type="match status" value="1"/>
</dbReference>
<dbReference type="RefSeq" id="WP_163084042.1">
    <property type="nucleotide sequence ID" value="NZ_JAAAWN010000004.1"/>
</dbReference>
<comment type="catalytic activity">
    <reaction evidence="11 13">
        <text>2-(2-carboxy-4-methylthiazol-5-yl)ethyl phosphate + 4-amino-2-methyl-5-(diphosphooxymethyl)pyrimidine + 2 H(+) = thiamine phosphate + CO2 + diphosphate</text>
        <dbReference type="Rhea" id="RHEA:47848"/>
        <dbReference type="ChEBI" id="CHEBI:15378"/>
        <dbReference type="ChEBI" id="CHEBI:16526"/>
        <dbReference type="ChEBI" id="CHEBI:33019"/>
        <dbReference type="ChEBI" id="CHEBI:37575"/>
        <dbReference type="ChEBI" id="CHEBI:57841"/>
        <dbReference type="ChEBI" id="CHEBI:62890"/>
        <dbReference type="EC" id="2.5.1.3"/>
    </reaction>
</comment>
<feature type="binding site" evidence="13">
    <location>
        <position position="461"/>
    </location>
    <ligand>
        <name>4-amino-2-methyl-5-(diphosphooxymethyl)pyrimidine</name>
        <dbReference type="ChEBI" id="CHEBI:57841"/>
    </ligand>
</feature>
<keyword evidence="2 13" id="KW-0808">Transferase</keyword>
<evidence type="ECO:0000256" key="2">
    <source>
        <dbReference type="ARBA" id="ARBA00022679"/>
    </source>
</evidence>
<dbReference type="CDD" id="cd00564">
    <property type="entry name" value="TMP_TenI"/>
    <property type="match status" value="1"/>
</dbReference>
<dbReference type="GO" id="GO:0008902">
    <property type="term" value="F:hydroxymethylpyrimidine kinase activity"/>
    <property type="evidence" value="ECO:0007669"/>
    <property type="project" value="TreeGrafter"/>
</dbReference>
<evidence type="ECO:0000256" key="11">
    <source>
        <dbReference type="ARBA" id="ARBA00047851"/>
    </source>
</evidence>
<comment type="catalytic activity">
    <reaction evidence="12 13">
        <text>2-[(2R,5Z)-2-carboxy-4-methylthiazol-5(2H)-ylidene]ethyl phosphate + 4-amino-2-methyl-5-(diphosphooxymethyl)pyrimidine + 2 H(+) = thiamine phosphate + CO2 + diphosphate</text>
        <dbReference type="Rhea" id="RHEA:47844"/>
        <dbReference type="ChEBI" id="CHEBI:15378"/>
        <dbReference type="ChEBI" id="CHEBI:16526"/>
        <dbReference type="ChEBI" id="CHEBI:33019"/>
        <dbReference type="ChEBI" id="CHEBI:37575"/>
        <dbReference type="ChEBI" id="CHEBI:57841"/>
        <dbReference type="ChEBI" id="CHEBI:62899"/>
        <dbReference type="EC" id="2.5.1.3"/>
    </reaction>
</comment>
<proteinExistence type="inferred from homology"/>
<keyword evidence="4" id="KW-0547">Nucleotide-binding</keyword>